<dbReference type="GO" id="GO:0048038">
    <property type="term" value="F:quinone binding"/>
    <property type="evidence" value="ECO:0007669"/>
    <property type="project" value="UniProtKB-KW"/>
</dbReference>
<dbReference type="Gene3D" id="1.10.287.3510">
    <property type="match status" value="1"/>
</dbReference>
<dbReference type="EMBL" id="GQ497137">
    <property type="protein sequence ID" value="ACV72091.1"/>
    <property type="molecule type" value="Genomic_DNA"/>
</dbReference>
<evidence type="ECO:0000256" key="3">
    <source>
        <dbReference type="ARBA" id="ARBA00022448"/>
    </source>
</evidence>
<evidence type="ECO:0000256" key="7">
    <source>
        <dbReference type="ARBA" id="ARBA00022957"/>
    </source>
</evidence>
<keyword evidence="9 10" id="KW-0472">Membrane</keyword>
<dbReference type="HAMAP" id="MF_01456">
    <property type="entry name" value="NDH1_NuoK"/>
    <property type="match status" value="1"/>
</dbReference>
<dbReference type="Pfam" id="PF00420">
    <property type="entry name" value="Oxidored_q2"/>
    <property type="match status" value="1"/>
</dbReference>
<reference evidence="11" key="1">
    <citation type="journal article" date="2010" name="J. Mol. Evol.">
        <title>A Deviant Genetic Code in the Reduced Mitochondrial Genome of the Picoplanktonic Green Alga Pycnococcus provasolii.</title>
        <authorList>
            <person name="Turmel M."/>
            <person name="Otis C."/>
            <person name="Lemieux C."/>
        </authorList>
    </citation>
    <scope>NUCLEOTIDE SEQUENCE</scope>
    <source>
        <strain evidence="11">CCMP 1203</strain>
    </source>
</reference>
<dbReference type="GO" id="GO:0016651">
    <property type="term" value="F:oxidoreductase activity, acting on NAD(P)H"/>
    <property type="evidence" value="ECO:0007669"/>
    <property type="project" value="InterPro"/>
</dbReference>
<protein>
    <submittedName>
        <fullName evidence="11">NADH dehydrogenase subunit 4L</fullName>
    </submittedName>
</protein>
<geneLocation type="mitochondrion" evidence="11"/>
<keyword evidence="11" id="KW-0496">Mitochondrion</keyword>
<keyword evidence="4 10" id="KW-0812">Transmembrane</keyword>
<dbReference type="NCBIfam" id="NF004323">
    <property type="entry name" value="PRK05715.1-5"/>
    <property type="match status" value="1"/>
</dbReference>
<evidence type="ECO:0000313" key="11">
    <source>
        <dbReference type="EMBL" id="ACV72091.1"/>
    </source>
</evidence>
<evidence type="ECO:0000256" key="1">
    <source>
        <dbReference type="ARBA" id="ARBA00004141"/>
    </source>
</evidence>
<keyword evidence="5" id="KW-0874">Quinone</keyword>
<accession>D3W6X2</accession>
<sequence>MDSRFILPAIIFLFFIGIGGIILNRRNLLLMLISVELILLAVNIQLSLFALILDDLIGVIIALLVLTVAAAESAIGLALLVVHYRIRGSISTDLLRLLKN</sequence>
<evidence type="ECO:0000256" key="6">
    <source>
        <dbReference type="ARBA" id="ARBA00022857"/>
    </source>
</evidence>
<keyword evidence="3" id="KW-0813">Transport</keyword>
<gene>
    <name evidence="11" type="primary">nad4L</name>
</gene>
<dbReference type="RefSeq" id="YP_003495136.1">
    <property type="nucleotide sequence ID" value="NC_013935.1"/>
</dbReference>
<comment type="similarity">
    <text evidence="2">Belongs to the complex I subunit 4L family.</text>
</comment>
<evidence type="ECO:0000256" key="2">
    <source>
        <dbReference type="ARBA" id="ARBA00010519"/>
    </source>
</evidence>
<keyword evidence="8 10" id="KW-1133">Transmembrane helix</keyword>
<dbReference type="AlphaFoldDB" id="D3W6X2"/>
<dbReference type="NCBIfam" id="NF004320">
    <property type="entry name" value="PRK05715.1-2"/>
    <property type="match status" value="1"/>
</dbReference>
<proteinExistence type="inferred from homology"/>
<dbReference type="PANTHER" id="PTHR11434:SF16">
    <property type="entry name" value="NADH-UBIQUINONE OXIDOREDUCTASE CHAIN 4L"/>
    <property type="match status" value="1"/>
</dbReference>
<comment type="subcellular location">
    <subcellularLocation>
        <location evidence="1">Membrane</location>
        <topology evidence="1">Multi-pass membrane protein</topology>
    </subcellularLocation>
</comment>
<organism evidence="11">
    <name type="scientific">Pycnococcus provasolii</name>
    <dbReference type="NCBI Taxonomy" id="41880"/>
    <lineage>
        <taxon>Eukaryota</taxon>
        <taxon>Viridiplantae</taxon>
        <taxon>Chlorophyta</taxon>
        <taxon>Pseudoscourfieldiophyceae</taxon>
        <taxon>Pseudoscourfieldiales</taxon>
        <taxon>Pycnococcaceae</taxon>
        <taxon>Pycnococcus</taxon>
    </lineage>
</organism>
<keyword evidence="7" id="KW-0618">Plastoquinone</keyword>
<feature type="transmembrane region" description="Helical" evidence="10">
    <location>
        <begin position="6"/>
        <end position="23"/>
    </location>
</feature>
<evidence type="ECO:0000256" key="10">
    <source>
        <dbReference type="SAM" id="Phobius"/>
    </source>
</evidence>
<evidence type="ECO:0000256" key="4">
    <source>
        <dbReference type="ARBA" id="ARBA00022692"/>
    </source>
</evidence>
<dbReference type="InterPro" id="IPR001133">
    <property type="entry name" value="NADH_UbQ_OxRdtase_chain4L/K"/>
</dbReference>
<feature type="transmembrane region" description="Helical" evidence="10">
    <location>
        <begin position="30"/>
        <end position="53"/>
    </location>
</feature>
<name>D3W6X2_9CHLO</name>
<dbReference type="InterPro" id="IPR039428">
    <property type="entry name" value="NUOK/Mnh_C1-like"/>
</dbReference>
<evidence type="ECO:0000256" key="5">
    <source>
        <dbReference type="ARBA" id="ARBA00022719"/>
    </source>
</evidence>
<dbReference type="GO" id="GO:0030964">
    <property type="term" value="C:NADH dehydrogenase complex"/>
    <property type="evidence" value="ECO:0007669"/>
    <property type="project" value="TreeGrafter"/>
</dbReference>
<dbReference type="GeneID" id="8847163"/>
<keyword evidence="6" id="KW-0521">NADP</keyword>
<dbReference type="GO" id="GO:0042773">
    <property type="term" value="P:ATP synthesis coupled electron transport"/>
    <property type="evidence" value="ECO:0007669"/>
    <property type="project" value="InterPro"/>
</dbReference>
<feature type="transmembrane region" description="Helical" evidence="10">
    <location>
        <begin position="59"/>
        <end position="82"/>
    </location>
</feature>
<dbReference type="PANTHER" id="PTHR11434">
    <property type="entry name" value="NADH-UBIQUINONE OXIDOREDUCTASE SUBUNIT ND4L"/>
    <property type="match status" value="1"/>
</dbReference>
<evidence type="ECO:0000256" key="9">
    <source>
        <dbReference type="ARBA" id="ARBA00023136"/>
    </source>
</evidence>
<evidence type="ECO:0000256" key="8">
    <source>
        <dbReference type="ARBA" id="ARBA00022989"/>
    </source>
</evidence>